<accession>U9TBY9</accession>
<protein>
    <submittedName>
        <fullName evidence="1">Uncharacterized protein</fullName>
    </submittedName>
</protein>
<dbReference type="HOGENOM" id="CLU_390088_0_0_1"/>
<gene>
    <name evidence="1" type="ORF">GLOINDRAFT_265259</name>
</gene>
<name>U9TBY9_RHIID</name>
<sequence length="708" mass="82432">RLGKRKADDLDLDETNISKKEKLIDLSSPESIVRFFTEDDENKKWIKTDFAKPLKLCNNKFNFEREGRDDALYQVYDYIYDRHCKISNAKSPGAKELHPLFALQSAPGGGKSFFFDELASLKDEDISRYLEKKHSERINNENLKEVISIIRNSISICITYNGGSPYNGGDIRKGLIMRILWSYFFDENKLTWSVFCKKFGKCFVSLDTYTAIDSIIHHSGKSVLLCIDETMRVLPKGHGDLENIKTLLNELYRPYRDFSRLANKFYFVISTLDTLNVWSTQTDSQRPICWIPLRRLVLSESANLFRTLVRNLDEHRLFVIKKCISDCNGHPRTLEKFYQVINVENGDDTTLNTDNYSSLMERLARNLKQLLGRISLPIVKIALFGKEKSLTDEIETKAGKSNLRDLISSGIYINSLTDEGEIFSVIPTLSPVSLQYFCIYNKDSESEEITAIAKILRRLLTTESSFDEEVMDGKPFEKFHTNWELLYRALQENGKNVSLRNIYDLPDENWKKIEIQLQRKEIAYCHNKIEFPPDGNIYDTNQNTFENLVDYIFVPKKSNNSGFDMVIFEKKSDGSGYIAINLECRFSYPNKKTTLESKEISEKYEHMKSKYLMHVKYLSGTRNNVRWEYGRFYDKSAVGKLKMSENDIYLVFVIWRNIGNLGNDILDNENIIIVNRDNLKKIYTPSLVTRPQFYSDELQKIKDIRYEN</sequence>
<dbReference type="InterPro" id="IPR027417">
    <property type="entry name" value="P-loop_NTPase"/>
</dbReference>
<dbReference type="VEuPathDB" id="FungiDB:RhiirFUN_018415"/>
<evidence type="ECO:0000313" key="1">
    <source>
        <dbReference type="EMBL" id="ESA00871.1"/>
    </source>
</evidence>
<dbReference type="SUPFAM" id="SSF52540">
    <property type="entry name" value="P-loop containing nucleoside triphosphate hydrolases"/>
    <property type="match status" value="1"/>
</dbReference>
<organism evidence="1">
    <name type="scientific">Rhizophagus irregularis (strain DAOM 181602 / DAOM 197198 / MUCL 43194)</name>
    <name type="common">Arbuscular mycorrhizal fungus</name>
    <name type="synonym">Glomus intraradices</name>
    <dbReference type="NCBI Taxonomy" id="747089"/>
    <lineage>
        <taxon>Eukaryota</taxon>
        <taxon>Fungi</taxon>
        <taxon>Fungi incertae sedis</taxon>
        <taxon>Mucoromycota</taxon>
        <taxon>Glomeromycotina</taxon>
        <taxon>Glomeromycetes</taxon>
        <taxon>Glomerales</taxon>
        <taxon>Glomeraceae</taxon>
        <taxon>Rhizophagus</taxon>
    </lineage>
</organism>
<feature type="non-terminal residue" evidence="1">
    <location>
        <position position="1"/>
    </location>
</feature>
<reference evidence="1" key="1">
    <citation type="submission" date="2013-07" db="EMBL/GenBank/DDBJ databases">
        <title>The genome of an arbuscular mycorrhizal fungus provides insights into the evolution of the oldest plant symbiosis.</title>
        <authorList>
            <consortium name="DOE Joint Genome Institute"/>
            <person name="Tisserant E."/>
            <person name="Malbreil M."/>
            <person name="Kuo A."/>
            <person name="Kohler A."/>
            <person name="Symeonidi A."/>
            <person name="Balestrini R."/>
            <person name="Charron P."/>
            <person name="Duensing N."/>
            <person name="Frei-dit-Frey N."/>
            <person name="Gianinazzi-Pearson V."/>
            <person name="Gilbert B."/>
            <person name="Handa Y."/>
            <person name="Hijri M."/>
            <person name="Kaul R."/>
            <person name="Kawaguchi M."/>
            <person name="Krajinski F."/>
            <person name="Lammers P."/>
            <person name="Lapierre D."/>
            <person name="Masclaux F.G."/>
            <person name="Murat C."/>
            <person name="Morin E."/>
            <person name="Ndikumana S."/>
            <person name="Pagni M."/>
            <person name="Petitpierre D."/>
            <person name="Requena N."/>
            <person name="Rosikiewicz P."/>
            <person name="Riley R."/>
            <person name="Saito K."/>
            <person name="San Clemente H."/>
            <person name="Shapiro H."/>
            <person name="van Tuinen D."/>
            <person name="Becard G."/>
            <person name="Bonfante P."/>
            <person name="Paszkowski U."/>
            <person name="Shachar-Hill Y."/>
            <person name="Young J.P."/>
            <person name="Sanders I.R."/>
            <person name="Henrissat B."/>
            <person name="Rensing S.A."/>
            <person name="Grigoriev I.V."/>
            <person name="Corradi N."/>
            <person name="Roux C."/>
            <person name="Martin F."/>
        </authorList>
    </citation>
    <scope>NUCLEOTIDE SEQUENCE</scope>
    <source>
        <strain evidence="1">DAOM 197198</strain>
    </source>
</reference>
<dbReference type="AlphaFoldDB" id="U9TBY9"/>
<proteinExistence type="predicted"/>
<dbReference type="EMBL" id="KI296901">
    <property type="protein sequence ID" value="ESA00871.1"/>
    <property type="molecule type" value="Genomic_DNA"/>
</dbReference>